<evidence type="ECO:0000313" key="2">
    <source>
        <dbReference type="Proteomes" id="UP000039865"/>
    </source>
</evidence>
<dbReference type="InterPro" id="IPR006212">
    <property type="entry name" value="Furin_repeat"/>
</dbReference>
<dbReference type="SUPFAM" id="SSF57184">
    <property type="entry name" value="Growth factor receptor domain"/>
    <property type="match status" value="1"/>
</dbReference>
<evidence type="ECO:0000313" key="1">
    <source>
        <dbReference type="EMBL" id="CDW91780.1"/>
    </source>
</evidence>
<organism evidence="1 2">
    <name type="scientific">Stylonychia lemnae</name>
    <name type="common">Ciliate</name>
    <dbReference type="NCBI Taxonomy" id="5949"/>
    <lineage>
        <taxon>Eukaryota</taxon>
        <taxon>Sar</taxon>
        <taxon>Alveolata</taxon>
        <taxon>Ciliophora</taxon>
        <taxon>Intramacronucleata</taxon>
        <taxon>Spirotrichea</taxon>
        <taxon>Stichotrichia</taxon>
        <taxon>Sporadotrichida</taxon>
        <taxon>Oxytrichidae</taxon>
        <taxon>Stylonychinae</taxon>
        <taxon>Stylonychia</taxon>
    </lineage>
</organism>
<dbReference type="EMBL" id="CCKQ01019744">
    <property type="protein sequence ID" value="CDW91780.1"/>
    <property type="molecule type" value="Genomic_DNA"/>
</dbReference>
<dbReference type="InterPro" id="IPR009030">
    <property type="entry name" value="Growth_fac_rcpt_cys_sf"/>
</dbReference>
<dbReference type="Gene3D" id="2.10.220.10">
    <property type="entry name" value="Hormone Receptor, Insulin-like Growth Factor Receptor 1, Chain A, domain 2"/>
    <property type="match status" value="2"/>
</dbReference>
<sequence length="532" mass="60183">MHLPTLQLMGKLNVNQNSFHQCNSIGLEKFEFKDKDGFCRSNQIELKNIIGCSGSQYGCQQCVAKEVGGLQFLECLRCEENFYLLKNSTGIVSSQYPEHFTFCVPDCPLAGYQYINDPVTGTCLSCGDNCKSCNLNTGCEICEPESKGIGWINAISTSMGYEFKICQPCSNNDWCNQCSRINTSDCNQCLTQYQDKSTPMNDLDYSCRPITPLRLFDNCAQALLSDTSKLNASKIIAEIAMLWMTFVRYVKIHTFTLILNAQIDSNSTMNYFPQCGNCITTNGKIYAQNCTACLNGYLHDLNCVSKCPTGYYGMALYGIRDCTSSCQECIDGTLDGCTQCKIGFYLDKTERSVSYGFCREKSEKTGIGIFSIFVDAPTSNLFDAESQDGSYSNPFYDIRDALTRSYEMCAIYYQCEVQIKLMKGTHYLFRQHQRRYMPLKYDDRSQNINMTITPMYCNQDIKCVAVGQKVTIINKIRERFTLKVGRGLLLQNIIINSLDSVILQSSAMFLMVDILSSLIYQQVHYYNNLLTL</sequence>
<gene>
    <name evidence="1" type="primary">Contig2262.g2426</name>
    <name evidence="1" type="ORF">STYLEM_20941</name>
</gene>
<dbReference type="PANTHER" id="PTHR23275:SF100">
    <property type="entry name" value="EGF-LIKE DOMAIN-CONTAINING PROTEIN"/>
    <property type="match status" value="1"/>
</dbReference>
<dbReference type="SMART" id="SM00261">
    <property type="entry name" value="FU"/>
    <property type="match status" value="4"/>
</dbReference>
<name>A0A078BB30_STYLE</name>
<dbReference type="Proteomes" id="UP000039865">
    <property type="component" value="Unassembled WGS sequence"/>
</dbReference>
<dbReference type="PANTHER" id="PTHR23275">
    <property type="entry name" value="CABRIOLET.-RELATED"/>
    <property type="match status" value="1"/>
</dbReference>
<protein>
    <submittedName>
        <fullName evidence="1">Uncharacterized protein</fullName>
    </submittedName>
</protein>
<dbReference type="AlphaFoldDB" id="A0A078BB30"/>
<accession>A0A078BB30</accession>
<keyword evidence="2" id="KW-1185">Reference proteome</keyword>
<proteinExistence type="predicted"/>
<reference evidence="1 2" key="1">
    <citation type="submission" date="2014-06" db="EMBL/GenBank/DDBJ databases">
        <authorList>
            <person name="Swart Estienne"/>
        </authorList>
    </citation>
    <scope>NUCLEOTIDE SEQUENCE [LARGE SCALE GENOMIC DNA]</scope>
    <source>
        <strain evidence="1 2">130c</strain>
    </source>
</reference>
<dbReference type="InterPro" id="IPR052798">
    <property type="entry name" value="Giardia_VSA"/>
</dbReference>
<dbReference type="InParanoid" id="A0A078BB30"/>
<dbReference type="OrthoDB" id="300641at2759"/>